<feature type="domain" description="ATPase AAA-type core" evidence="1">
    <location>
        <begin position="1"/>
        <end position="312"/>
    </location>
</feature>
<evidence type="ECO:0000259" key="1">
    <source>
        <dbReference type="Pfam" id="PF13304"/>
    </source>
</evidence>
<dbReference type="SUPFAM" id="SSF52540">
    <property type="entry name" value="P-loop containing nucleoside triphosphate hydrolases"/>
    <property type="match status" value="1"/>
</dbReference>
<accession>K1TSF7</accession>
<dbReference type="Gene3D" id="3.40.50.300">
    <property type="entry name" value="P-loop containing nucleotide triphosphate hydrolases"/>
    <property type="match status" value="1"/>
</dbReference>
<gene>
    <name evidence="2" type="ORF">OBE_03839</name>
</gene>
<reference evidence="2" key="1">
    <citation type="journal article" date="2013" name="Environ. Microbiol.">
        <title>Microbiota from the distal guts of lean and obese adolescents exhibit partial functional redundancy besides clear differences in community structure.</title>
        <authorList>
            <person name="Ferrer M."/>
            <person name="Ruiz A."/>
            <person name="Lanza F."/>
            <person name="Haange S.B."/>
            <person name="Oberbach A."/>
            <person name="Till H."/>
            <person name="Bargiela R."/>
            <person name="Campoy C."/>
            <person name="Segura M.T."/>
            <person name="Richter M."/>
            <person name="von Bergen M."/>
            <person name="Seifert J."/>
            <person name="Suarez A."/>
        </authorList>
    </citation>
    <scope>NUCLEOTIDE SEQUENCE</scope>
</reference>
<dbReference type="AlphaFoldDB" id="K1TSF7"/>
<dbReference type="InterPro" id="IPR027417">
    <property type="entry name" value="P-loop_NTPase"/>
</dbReference>
<proteinExistence type="predicted"/>
<dbReference type="EMBL" id="AJWZ01002593">
    <property type="protein sequence ID" value="EKC70544.1"/>
    <property type="molecule type" value="Genomic_DNA"/>
</dbReference>
<evidence type="ECO:0000313" key="2">
    <source>
        <dbReference type="EMBL" id="EKC70544.1"/>
    </source>
</evidence>
<feature type="non-terminal residue" evidence="2">
    <location>
        <position position="334"/>
    </location>
</feature>
<feature type="non-terminal residue" evidence="2">
    <location>
        <position position="1"/>
    </location>
</feature>
<comment type="caution">
    <text evidence="2">The sequence shown here is derived from an EMBL/GenBank/DDBJ whole genome shotgun (WGS) entry which is preliminary data.</text>
</comment>
<organism evidence="2">
    <name type="scientific">human gut metagenome</name>
    <dbReference type="NCBI Taxonomy" id="408170"/>
    <lineage>
        <taxon>unclassified sequences</taxon>
        <taxon>metagenomes</taxon>
        <taxon>organismal metagenomes</taxon>
    </lineage>
</organism>
<dbReference type="GO" id="GO:0005524">
    <property type="term" value="F:ATP binding"/>
    <property type="evidence" value="ECO:0007669"/>
    <property type="project" value="InterPro"/>
</dbReference>
<sequence>KSSVIAAMDIFKSMVLRSFVDESIVKRLSLLHYRFDVESTKEPISMQMIFICNGERYRYGFEVSQNKVLTEWLFVLLEGSTKESYCFKREGQNIKVNTKVVKGARGVDTKTRSNALYLSTAAQFNVEVAMKVKEWFRKRFNILSGLDDNTLAYTARTFIHNPLIREQILNMIGIVDNCIKDMNVKENVKEVDTQDTPFEILSRLGIHFPTDSNQRIEQHELEILSTHDLYDNGAVIGKEQLNFKFESLGTTKLFALLGPFFDTIQNGGVLVIDEFGASLHTQLSVELLKLFYSVMNTLGAQLIITTHDTNLLRKDLLRRDQIWFAEKSSEGASD</sequence>
<protein>
    <submittedName>
        <fullName evidence="2">Abortive infection protein</fullName>
    </submittedName>
</protein>
<dbReference type="InterPro" id="IPR003959">
    <property type="entry name" value="ATPase_AAA_core"/>
</dbReference>
<dbReference type="GO" id="GO:0016887">
    <property type="term" value="F:ATP hydrolysis activity"/>
    <property type="evidence" value="ECO:0007669"/>
    <property type="project" value="InterPro"/>
</dbReference>
<dbReference type="PANTHER" id="PTHR40396">
    <property type="entry name" value="ATPASE-LIKE PROTEIN"/>
    <property type="match status" value="1"/>
</dbReference>
<name>K1TSF7_9ZZZZ</name>
<dbReference type="PANTHER" id="PTHR40396:SF1">
    <property type="entry name" value="ATPASE AAA-TYPE CORE DOMAIN-CONTAINING PROTEIN"/>
    <property type="match status" value="1"/>
</dbReference>
<dbReference type="Pfam" id="PF13304">
    <property type="entry name" value="AAA_21"/>
    <property type="match status" value="1"/>
</dbReference>